<evidence type="ECO:0000313" key="3">
    <source>
        <dbReference type="Proteomes" id="UP001347796"/>
    </source>
</evidence>
<protein>
    <submittedName>
        <fullName evidence="2">Uncharacterized protein</fullName>
    </submittedName>
</protein>
<sequence length="167" mass="18807">MKLLFVVAAVAAVWLVEAQQNCRENHECAAVIHCQAHEEYFCDVRDGRCACRDRHFVGKRQQHHCRDHAECDHGQCNANSEGFCDEHGICGCRDLPHCGDNRDCGHLMCGAHEEAFCDDNHGCHCRDLPANNCRDDRECDHLAHCANNQDPSCNQQGTCFCRDRPVG</sequence>
<dbReference type="AlphaFoldDB" id="A0AAN8PD97"/>
<feature type="signal peptide" evidence="1">
    <location>
        <begin position="1"/>
        <end position="18"/>
    </location>
</feature>
<keyword evidence="3" id="KW-1185">Reference proteome</keyword>
<name>A0AAN8PD97_PATCE</name>
<comment type="caution">
    <text evidence="2">The sequence shown here is derived from an EMBL/GenBank/DDBJ whole genome shotgun (WGS) entry which is preliminary data.</text>
</comment>
<gene>
    <name evidence="2" type="ORF">SNE40_016445</name>
</gene>
<feature type="chain" id="PRO_5043050922" evidence="1">
    <location>
        <begin position="19"/>
        <end position="167"/>
    </location>
</feature>
<evidence type="ECO:0000256" key="1">
    <source>
        <dbReference type="SAM" id="SignalP"/>
    </source>
</evidence>
<organism evidence="2 3">
    <name type="scientific">Patella caerulea</name>
    <name type="common">Rayed Mediterranean limpet</name>
    <dbReference type="NCBI Taxonomy" id="87958"/>
    <lineage>
        <taxon>Eukaryota</taxon>
        <taxon>Metazoa</taxon>
        <taxon>Spiralia</taxon>
        <taxon>Lophotrochozoa</taxon>
        <taxon>Mollusca</taxon>
        <taxon>Gastropoda</taxon>
        <taxon>Patellogastropoda</taxon>
        <taxon>Patelloidea</taxon>
        <taxon>Patellidae</taxon>
        <taxon>Patella</taxon>
    </lineage>
</organism>
<keyword evidence="1" id="KW-0732">Signal</keyword>
<evidence type="ECO:0000313" key="2">
    <source>
        <dbReference type="EMBL" id="KAK6172873.1"/>
    </source>
</evidence>
<proteinExistence type="predicted"/>
<dbReference type="Proteomes" id="UP001347796">
    <property type="component" value="Unassembled WGS sequence"/>
</dbReference>
<reference evidence="2 3" key="1">
    <citation type="submission" date="2024-01" db="EMBL/GenBank/DDBJ databases">
        <title>The genome of the rayed Mediterranean limpet Patella caerulea (Linnaeus, 1758).</title>
        <authorList>
            <person name="Anh-Thu Weber A."/>
            <person name="Halstead-Nussloch G."/>
        </authorList>
    </citation>
    <scope>NUCLEOTIDE SEQUENCE [LARGE SCALE GENOMIC DNA]</scope>
    <source>
        <strain evidence="2">AATW-2023a</strain>
        <tissue evidence="2">Whole specimen</tissue>
    </source>
</reference>
<dbReference type="EMBL" id="JAZGQO010000011">
    <property type="protein sequence ID" value="KAK6172873.1"/>
    <property type="molecule type" value="Genomic_DNA"/>
</dbReference>
<accession>A0AAN8PD97</accession>